<evidence type="ECO:0000259" key="1">
    <source>
        <dbReference type="Pfam" id="PF05050"/>
    </source>
</evidence>
<dbReference type="AlphaFoldDB" id="A0A812IIT4"/>
<accession>A0A812IIT4</accession>
<dbReference type="OrthoDB" id="2106730at2759"/>
<sequence>MQETLNWFWDLNVSWAEVHRSGWPLFSILAAVSERLRDDGQKICTTEAQLSPFIESFDNAVVVSADQCATLLLEAAQCPEVVASSLLALADGLRTTVWQQHRNRYYQFTSAAPESQPPERDAEHLLAQAEALVRSQQPQSRWSLLTTRWPVWRLADRLGAAEAVNVSSGANWFWMYVFPHRVRSDGIISNRIRATSKAYCLQLFQDEVRRLSAQSSRKLRMVEAGPHIGDCMLWAAAEFHGRVRATAVEPVAQVVSLFRRSIAANRFEAMIDLHHAWLGSENTEGSATGTSASIPWRRLDSLVGEDVDILKIHTNGGERQILDGAESLFSQHQVQVVILHSAEAHQLWPSTTFLLQRNYDVSVDGRRMSGVVRDEDWLRTRVSEVGGLQLHAKRRPRNQEIDCIHEWEFSTHPQ</sequence>
<dbReference type="Pfam" id="PF05050">
    <property type="entry name" value="Methyltransf_21"/>
    <property type="match status" value="1"/>
</dbReference>
<feature type="domain" description="Methyltransferase FkbM" evidence="1">
    <location>
        <begin position="239"/>
        <end position="354"/>
    </location>
</feature>
<dbReference type="InterPro" id="IPR006342">
    <property type="entry name" value="FkbM_mtfrase"/>
</dbReference>
<gene>
    <name evidence="2" type="ORF">SNAT2548_LOCUS4167</name>
</gene>
<comment type="caution">
    <text evidence="2">The sequence shown here is derived from an EMBL/GenBank/DDBJ whole genome shotgun (WGS) entry which is preliminary data.</text>
</comment>
<reference evidence="2" key="1">
    <citation type="submission" date="2021-02" db="EMBL/GenBank/DDBJ databases">
        <authorList>
            <person name="Dougan E. K."/>
            <person name="Rhodes N."/>
            <person name="Thang M."/>
            <person name="Chan C."/>
        </authorList>
    </citation>
    <scope>NUCLEOTIDE SEQUENCE</scope>
</reference>
<protein>
    <recommendedName>
        <fullName evidence="1">Methyltransferase FkbM domain-containing protein</fullName>
    </recommendedName>
</protein>
<dbReference type="EMBL" id="CAJNDS010000258">
    <property type="protein sequence ID" value="CAE7034753.1"/>
    <property type="molecule type" value="Genomic_DNA"/>
</dbReference>
<organism evidence="2 3">
    <name type="scientific">Symbiodinium natans</name>
    <dbReference type="NCBI Taxonomy" id="878477"/>
    <lineage>
        <taxon>Eukaryota</taxon>
        <taxon>Sar</taxon>
        <taxon>Alveolata</taxon>
        <taxon>Dinophyceae</taxon>
        <taxon>Suessiales</taxon>
        <taxon>Symbiodiniaceae</taxon>
        <taxon>Symbiodinium</taxon>
    </lineage>
</organism>
<proteinExistence type="predicted"/>
<evidence type="ECO:0000313" key="3">
    <source>
        <dbReference type="Proteomes" id="UP000604046"/>
    </source>
</evidence>
<dbReference type="Proteomes" id="UP000604046">
    <property type="component" value="Unassembled WGS sequence"/>
</dbReference>
<dbReference type="InterPro" id="IPR029063">
    <property type="entry name" value="SAM-dependent_MTases_sf"/>
</dbReference>
<dbReference type="Gene3D" id="3.40.50.150">
    <property type="entry name" value="Vaccinia Virus protein VP39"/>
    <property type="match status" value="1"/>
</dbReference>
<dbReference type="SUPFAM" id="SSF53335">
    <property type="entry name" value="S-adenosyl-L-methionine-dependent methyltransferases"/>
    <property type="match status" value="1"/>
</dbReference>
<evidence type="ECO:0000313" key="2">
    <source>
        <dbReference type="EMBL" id="CAE7034753.1"/>
    </source>
</evidence>
<name>A0A812IIT4_9DINO</name>
<keyword evidence="3" id="KW-1185">Reference proteome</keyword>